<evidence type="ECO:0000313" key="3">
    <source>
        <dbReference type="Proteomes" id="UP000177821"/>
    </source>
</evidence>
<dbReference type="EMBL" id="MHCX01000034">
    <property type="protein sequence ID" value="OGY29128.1"/>
    <property type="molecule type" value="Genomic_DNA"/>
</dbReference>
<reference evidence="2 3" key="1">
    <citation type="journal article" date="2016" name="Nat. Commun.">
        <title>Thousands of microbial genomes shed light on interconnected biogeochemical processes in an aquifer system.</title>
        <authorList>
            <person name="Anantharaman K."/>
            <person name="Brown C.T."/>
            <person name="Hug L.A."/>
            <person name="Sharon I."/>
            <person name="Castelle C.J."/>
            <person name="Probst A.J."/>
            <person name="Thomas B.C."/>
            <person name="Singh A."/>
            <person name="Wilkins M.J."/>
            <person name="Karaoz U."/>
            <person name="Brodie E.L."/>
            <person name="Williams K.H."/>
            <person name="Hubbard S.S."/>
            <person name="Banfield J.F."/>
        </authorList>
    </citation>
    <scope>NUCLEOTIDE SEQUENCE [LARGE SCALE GENOMIC DNA]</scope>
</reference>
<dbReference type="Pfam" id="PF04545">
    <property type="entry name" value="Sigma70_r4"/>
    <property type="match status" value="1"/>
</dbReference>
<dbReference type="InterPro" id="IPR036388">
    <property type="entry name" value="WH-like_DNA-bd_sf"/>
</dbReference>
<dbReference type="SUPFAM" id="SSF88659">
    <property type="entry name" value="Sigma3 and sigma4 domains of RNA polymerase sigma factors"/>
    <property type="match status" value="1"/>
</dbReference>
<dbReference type="AlphaFoldDB" id="A0A1G1WN07"/>
<gene>
    <name evidence="2" type="ORF">A3J50_03690</name>
</gene>
<comment type="caution">
    <text evidence="2">The sequence shown here is derived from an EMBL/GenBank/DDBJ whole genome shotgun (WGS) entry which is preliminary data.</text>
</comment>
<protein>
    <recommendedName>
        <fullName evidence="1">RNA polymerase sigma-70 region 4 domain-containing protein</fullName>
    </recommendedName>
</protein>
<dbReference type="GO" id="GO:0003700">
    <property type="term" value="F:DNA-binding transcription factor activity"/>
    <property type="evidence" value="ECO:0007669"/>
    <property type="project" value="InterPro"/>
</dbReference>
<proteinExistence type="predicted"/>
<evidence type="ECO:0000313" key="2">
    <source>
        <dbReference type="EMBL" id="OGY29128.1"/>
    </source>
</evidence>
<dbReference type="InterPro" id="IPR007630">
    <property type="entry name" value="RNA_pol_sigma70_r4"/>
</dbReference>
<organism evidence="2 3">
    <name type="scientific">Candidatus Woykebacteria bacterium RIFCSPHIGHO2_02_FULL_43_16b</name>
    <dbReference type="NCBI Taxonomy" id="1802601"/>
    <lineage>
        <taxon>Bacteria</taxon>
        <taxon>Candidatus Woykeibacteriota</taxon>
    </lineage>
</organism>
<dbReference type="Proteomes" id="UP000177821">
    <property type="component" value="Unassembled WGS sequence"/>
</dbReference>
<accession>A0A1G1WN07</accession>
<dbReference type="GO" id="GO:0006352">
    <property type="term" value="P:DNA-templated transcription initiation"/>
    <property type="evidence" value="ECO:0007669"/>
    <property type="project" value="InterPro"/>
</dbReference>
<name>A0A1G1WN07_9BACT</name>
<evidence type="ECO:0000259" key="1">
    <source>
        <dbReference type="Pfam" id="PF04545"/>
    </source>
</evidence>
<sequence>MRVNFPTSPGTSLEALAECWEISFEEHQRVLRLLFNERGSAERVAELTGLTPKRVRELEKEALDLLHS</sequence>
<feature type="domain" description="RNA polymerase sigma-70 region 4" evidence="1">
    <location>
        <begin position="25"/>
        <end position="65"/>
    </location>
</feature>
<dbReference type="InterPro" id="IPR013324">
    <property type="entry name" value="RNA_pol_sigma_r3/r4-like"/>
</dbReference>
<dbReference type="Gene3D" id="1.10.10.10">
    <property type="entry name" value="Winged helix-like DNA-binding domain superfamily/Winged helix DNA-binding domain"/>
    <property type="match status" value="1"/>
</dbReference>